<keyword evidence="3" id="KW-1185">Reference proteome</keyword>
<feature type="compositionally biased region" description="Acidic residues" evidence="1">
    <location>
        <begin position="77"/>
        <end position="94"/>
    </location>
</feature>
<evidence type="ECO:0000313" key="3">
    <source>
        <dbReference type="Proteomes" id="UP001497482"/>
    </source>
</evidence>
<feature type="compositionally biased region" description="Acidic residues" evidence="1">
    <location>
        <begin position="57"/>
        <end position="69"/>
    </location>
</feature>
<proteinExistence type="predicted"/>
<gene>
    <name evidence="2" type="ORF">KC01_LOCUS34976</name>
</gene>
<dbReference type="EMBL" id="OZ035828">
    <property type="protein sequence ID" value="CAL1607977.1"/>
    <property type="molecule type" value="Genomic_DNA"/>
</dbReference>
<evidence type="ECO:0000256" key="1">
    <source>
        <dbReference type="SAM" id="MobiDB-lite"/>
    </source>
</evidence>
<protein>
    <submittedName>
        <fullName evidence="2">Uncharacterized protein</fullName>
    </submittedName>
</protein>
<accession>A0AAV2M3R1</accession>
<sequence>MARPSHVLPLFPGAARDPLDAPEDPLPDYSSDEEDAGELQVGRAFLLMRGRDLHEPSDEEDEEEEDWDNADSGYDSLSEEDVSEEEDEDSEEDDQRLPPEDFWAGLPPWDPPAPAVGVPQQRAVSPPPAPCPVFEEERRPGKSRRHRDEYEEEEPISKRPRFSYSEDIEEEPTPSTSAGTSGGFVHYFQQLHLLQDSNSDED</sequence>
<reference evidence="2 3" key="1">
    <citation type="submission" date="2024-04" db="EMBL/GenBank/DDBJ databases">
        <authorList>
            <person name="Waldvogel A.-M."/>
            <person name="Schoenle A."/>
        </authorList>
    </citation>
    <scope>NUCLEOTIDE SEQUENCE [LARGE SCALE GENOMIC DNA]</scope>
</reference>
<organism evidence="2 3">
    <name type="scientific">Knipowitschia caucasica</name>
    <name type="common">Caucasian dwarf goby</name>
    <name type="synonym">Pomatoschistus caucasicus</name>
    <dbReference type="NCBI Taxonomy" id="637954"/>
    <lineage>
        <taxon>Eukaryota</taxon>
        <taxon>Metazoa</taxon>
        <taxon>Chordata</taxon>
        <taxon>Craniata</taxon>
        <taxon>Vertebrata</taxon>
        <taxon>Euteleostomi</taxon>
        <taxon>Actinopterygii</taxon>
        <taxon>Neopterygii</taxon>
        <taxon>Teleostei</taxon>
        <taxon>Neoteleostei</taxon>
        <taxon>Acanthomorphata</taxon>
        <taxon>Gobiaria</taxon>
        <taxon>Gobiiformes</taxon>
        <taxon>Gobioidei</taxon>
        <taxon>Gobiidae</taxon>
        <taxon>Gobiinae</taxon>
        <taxon>Knipowitschia</taxon>
    </lineage>
</organism>
<feature type="region of interest" description="Disordered" evidence="1">
    <location>
        <begin position="1"/>
        <end position="183"/>
    </location>
</feature>
<dbReference type="AlphaFoldDB" id="A0AAV2M3R1"/>
<feature type="compositionally biased region" description="Acidic residues" evidence="1">
    <location>
        <begin position="20"/>
        <end position="37"/>
    </location>
</feature>
<name>A0AAV2M3R1_KNICA</name>
<dbReference type="Proteomes" id="UP001497482">
    <property type="component" value="Chromosome 6"/>
</dbReference>
<evidence type="ECO:0000313" key="2">
    <source>
        <dbReference type="EMBL" id="CAL1607977.1"/>
    </source>
</evidence>